<dbReference type="InterPro" id="IPR032816">
    <property type="entry name" value="VTT_dom"/>
</dbReference>
<comment type="similarity">
    <text evidence="6">Belongs to the TVP38/TMEM64 family.</text>
</comment>
<evidence type="ECO:0000256" key="6">
    <source>
        <dbReference type="RuleBase" id="RU366058"/>
    </source>
</evidence>
<keyword evidence="9" id="KW-1185">Reference proteome</keyword>
<dbReference type="PANTHER" id="PTHR12677:SF59">
    <property type="entry name" value="GOLGI APPARATUS MEMBRANE PROTEIN TVP38-RELATED"/>
    <property type="match status" value="1"/>
</dbReference>
<protein>
    <recommendedName>
        <fullName evidence="6">TVP38/TMEM64 family membrane protein</fullName>
    </recommendedName>
</protein>
<dbReference type="GO" id="GO:0005886">
    <property type="term" value="C:plasma membrane"/>
    <property type="evidence" value="ECO:0007669"/>
    <property type="project" value="UniProtKB-SubCell"/>
</dbReference>
<evidence type="ECO:0000256" key="4">
    <source>
        <dbReference type="ARBA" id="ARBA00022989"/>
    </source>
</evidence>
<accession>A0A2P2BS44</accession>
<reference evidence="8 9" key="1">
    <citation type="submission" date="2014-09" db="EMBL/GenBank/DDBJ databases">
        <authorList>
            <person name="Hornung B.V."/>
        </authorList>
    </citation>
    <scope>NUCLEOTIDE SEQUENCE [LARGE SCALE GENOMIC DNA]</scope>
    <source>
        <strain evidence="8 9">FRIFI</strain>
    </source>
</reference>
<evidence type="ECO:0000313" key="9">
    <source>
        <dbReference type="Proteomes" id="UP000245695"/>
    </source>
</evidence>
<feature type="transmembrane region" description="Helical" evidence="6">
    <location>
        <begin position="12"/>
        <end position="32"/>
    </location>
</feature>
<feature type="transmembrane region" description="Helical" evidence="6">
    <location>
        <begin position="200"/>
        <end position="221"/>
    </location>
</feature>
<dbReference type="Proteomes" id="UP000245695">
    <property type="component" value="Chromosome 1"/>
</dbReference>
<feature type="domain" description="VTT" evidence="7">
    <location>
        <begin position="79"/>
        <end position="195"/>
    </location>
</feature>
<keyword evidence="4 6" id="KW-1133">Transmembrane helix</keyword>
<keyword evidence="5 6" id="KW-0472">Membrane</keyword>
<dbReference type="InterPro" id="IPR015414">
    <property type="entry name" value="TMEM64"/>
</dbReference>
<feature type="transmembrane region" description="Helical" evidence="6">
    <location>
        <begin position="52"/>
        <end position="71"/>
    </location>
</feature>
<name>A0A2P2BS44_9FIRM</name>
<dbReference type="EMBL" id="LN650648">
    <property type="protein sequence ID" value="CEI73183.1"/>
    <property type="molecule type" value="Genomic_DNA"/>
</dbReference>
<dbReference type="RefSeq" id="WP_330405509.1">
    <property type="nucleotide sequence ID" value="NZ_JAKNTL010000007.1"/>
</dbReference>
<organism evidence="8 9">
    <name type="scientific">Romboutsia hominis</name>
    <dbReference type="NCBI Taxonomy" id="1507512"/>
    <lineage>
        <taxon>Bacteria</taxon>
        <taxon>Bacillati</taxon>
        <taxon>Bacillota</taxon>
        <taxon>Clostridia</taxon>
        <taxon>Peptostreptococcales</taxon>
        <taxon>Peptostreptococcaceae</taxon>
        <taxon>Romboutsia</taxon>
    </lineage>
</organism>
<evidence type="ECO:0000256" key="2">
    <source>
        <dbReference type="ARBA" id="ARBA00022475"/>
    </source>
</evidence>
<sequence length="239" mass="26523">MIKIDNKLKNISVKIGVSLLVIGIYLFIPQINKGINQMIFYLSMLNIDAIKEYILSFGILAPIISFLLMILQSVAAPLPAFLITFANAALFGWVKGAMLSWTSSMVGAALCFYIARFLGRDVVIKLTSKYALDNIDNFFDKYGKHTILIARLLPFISFDLVSYAAGLTSMKFSSFFIATGIGQLPATIIYSYVGDMLTGSLKFVVTGLMILFALSILGYMLKKIYNEKNSNLNKSLKEK</sequence>
<dbReference type="KEGG" id="rhom:FRIFI_1650"/>
<dbReference type="PANTHER" id="PTHR12677">
    <property type="entry name" value="GOLGI APPARATUS MEMBRANE PROTEIN TVP38-RELATED"/>
    <property type="match status" value="1"/>
</dbReference>
<evidence type="ECO:0000256" key="3">
    <source>
        <dbReference type="ARBA" id="ARBA00022692"/>
    </source>
</evidence>
<evidence type="ECO:0000313" key="8">
    <source>
        <dbReference type="EMBL" id="CEI73183.1"/>
    </source>
</evidence>
<evidence type="ECO:0000256" key="1">
    <source>
        <dbReference type="ARBA" id="ARBA00004651"/>
    </source>
</evidence>
<dbReference type="AlphaFoldDB" id="A0A2P2BS44"/>
<feature type="transmembrane region" description="Helical" evidence="6">
    <location>
        <begin position="100"/>
        <end position="119"/>
    </location>
</feature>
<keyword evidence="3 6" id="KW-0812">Transmembrane</keyword>
<evidence type="ECO:0000259" key="7">
    <source>
        <dbReference type="Pfam" id="PF09335"/>
    </source>
</evidence>
<feature type="transmembrane region" description="Helical" evidence="6">
    <location>
        <begin position="172"/>
        <end position="193"/>
    </location>
</feature>
<proteinExistence type="inferred from homology"/>
<evidence type="ECO:0000256" key="5">
    <source>
        <dbReference type="ARBA" id="ARBA00023136"/>
    </source>
</evidence>
<keyword evidence="2 6" id="KW-1003">Cell membrane</keyword>
<gene>
    <name evidence="8" type="ORF">FRIFI_1650</name>
</gene>
<dbReference type="Pfam" id="PF09335">
    <property type="entry name" value="VTT_dom"/>
    <property type="match status" value="1"/>
</dbReference>
<comment type="subcellular location">
    <subcellularLocation>
        <location evidence="1 6">Cell membrane</location>
        <topology evidence="1 6">Multi-pass membrane protein</topology>
    </subcellularLocation>
</comment>